<accession>A0A2S9YX51</accession>
<dbReference type="EMBL" id="PVNL01000014">
    <property type="protein sequence ID" value="PRQ09675.1"/>
    <property type="molecule type" value="Genomic_DNA"/>
</dbReference>
<sequence>MLASVYPGEDDFTTIAQESWRFWAVQAQSGVVCNPDPETSWAIQRAG</sequence>
<gene>
    <name evidence="1" type="ORF">ENSA7_05910</name>
</gene>
<dbReference type="Proteomes" id="UP000238823">
    <property type="component" value="Unassembled WGS sequence"/>
</dbReference>
<comment type="caution">
    <text evidence="1">The sequence shown here is derived from an EMBL/GenBank/DDBJ whole genome shotgun (WGS) entry which is preliminary data.</text>
</comment>
<name>A0A2S9YX51_9BACT</name>
<dbReference type="RefSeq" id="WP_181233031.1">
    <property type="nucleotide sequence ID" value="NZ_PVNL01000014.1"/>
</dbReference>
<evidence type="ECO:0000313" key="1">
    <source>
        <dbReference type="EMBL" id="PRQ09675.1"/>
    </source>
</evidence>
<organism evidence="1 2">
    <name type="scientific">Enhygromyxa salina</name>
    <dbReference type="NCBI Taxonomy" id="215803"/>
    <lineage>
        <taxon>Bacteria</taxon>
        <taxon>Pseudomonadati</taxon>
        <taxon>Myxococcota</taxon>
        <taxon>Polyangia</taxon>
        <taxon>Nannocystales</taxon>
        <taxon>Nannocystaceae</taxon>
        <taxon>Enhygromyxa</taxon>
    </lineage>
</organism>
<protein>
    <submittedName>
        <fullName evidence="1">Uncharacterized protein</fullName>
    </submittedName>
</protein>
<evidence type="ECO:0000313" key="2">
    <source>
        <dbReference type="Proteomes" id="UP000238823"/>
    </source>
</evidence>
<proteinExistence type="predicted"/>
<reference evidence="1 2" key="1">
    <citation type="submission" date="2018-03" db="EMBL/GenBank/DDBJ databases">
        <title>Draft Genome Sequences of the Obligatory Marine Myxobacteria Enhygromyxa salina SWB007.</title>
        <authorList>
            <person name="Poehlein A."/>
            <person name="Moghaddam J.A."/>
            <person name="Harms H."/>
            <person name="Alanjari M."/>
            <person name="Koenig G.M."/>
            <person name="Daniel R."/>
            <person name="Schaeberle T.F."/>
        </authorList>
    </citation>
    <scope>NUCLEOTIDE SEQUENCE [LARGE SCALE GENOMIC DNA]</scope>
    <source>
        <strain evidence="1 2">SWB007</strain>
    </source>
</reference>
<dbReference type="AlphaFoldDB" id="A0A2S9YX51"/>